<dbReference type="UniPathway" id="UPA00148"/>
<keyword evidence="5" id="KW-1185">Reference proteome</keyword>
<dbReference type="KEGG" id="theu:HPC62_08465"/>
<gene>
    <name evidence="4" type="ORF">HPC62_08465</name>
</gene>
<evidence type="ECO:0000256" key="3">
    <source>
        <dbReference type="ARBA" id="ARBA00023002"/>
    </source>
</evidence>
<comment type="pathway">
    <text evidence="1">Cofactor biosynthesis; adenosylcobalamin biosynthesis.</text>
</comment>
<dbReference type="EC" id="1.3.1.106" evidence="4"/>
<evidence type="ECO:0000313" key="4">
    <source>
        <dbReference type="EMBL" id="QKD82216.1"/>
    </source>
</evidence>
<dbReference type="PROSITE" id="PS51014">
    <property type="entry name" value="COBK_CBIJ"/>
    <property type="match status" value="1"/>
</dbReference>
<dbReference type="EMBL" id="CP053661">
    <property type="protein sequence ID" value="QKD82216.1"/>
    <property type="molecule type" value="Genomic_DNA"/>
</dbReference>
<dbReference type="AlphaFoldDB" id="A0A6M8BDG7"/>
<dbReference type="GO" id="GO:0016994">
    <property type="term" value="F:precorrin-6A reductase activity"/>
    <property type="evidence" value="ECO:0007669"/>
    <property type="project" value="InterPro"/>
</dbReference>
<dbReference type="InterPro" id="IPR003723">
    <property type="entry name" value="Precorrin-6x_reduct"/>
</dbReference>
<evidence type="ECO:0000256" key="2">
    <source>
        <dbReference type="ARBA" id="ARBA00022573"/>
    </source>
</evidence>
<dbReference type="NCBIfam" id="TIGR00715">
    <property type="entry name" value="precor6x_red"/>
    <property type="match status" value="1"/>
</dbReference>
<evidence type="ECO:0000256" key="1">
    <source>
        <dbReference type="ARBA" id="ARBA00004953"/>
    </source>
</evidence>
<dbReference type="PANTHER" id="PTHR36925">
    <property type="entry name" value="COBALT-PRECORRIN-6A REDUCTASE"/>
    <property type="match status" value="1"/>
</dbReference>
<reference evidence="4 5" key="1">
    <citation type="submission" date="2020-05" db="EMBL/GenBank/DDBJ databases">
        <title>Complete genome sequence of of a novel Thermoleptolyngbya strain isolated from hot springs of Ganzi, Sichuan China.</title>
        <authorList>
            <person name="Tang J."/>
            <person name="Daroch M."/>
            <person name="Li L."/>
            <person name="Waleron K."/>
            <person name="Waleron M."/>
            <person name="Waleron M."/>
        </authorList>
    </citation>
    <scope>NUCLEOTIDE SEQUENCE [LARGE SCALE GENOMIC DNA]</scope>
    <source>
        <strain evidence="4 5">PKUAC-SCTA183</strain>
    </source>
</reference>
<organism evidence="4 5">
    <name type="scientific">Thermoleptolyngbya sichuanensis A183</name>
    <dbReference type="NCBI Taxonomy" id="2737172"/>
    <lineage>
        <taxon>Bacteria</taxon>
        <taxon>Bacillati</taxon>
        <taxon>Cyanobacteriota</taxon>
        <taxon>Cyanophyceae</taxon>
        <taxon>Oculatellales</taxon>
        <taxon>Oculatellaceae</taxon>
        <taxon>Thermoleptolyngbya</taxon>
        <taxon>Thermoleptolyngbya sichuanensis</taxon>
    </lineage>
</organism>
<dbReference type="RefSeq" id="WP_172354803.1">
    <property type="nucleotide sequence ID" value="NZ_CP053661.1"/>
</dbReference>
<keyword evidence="2" id="KW-0169">Cobalamin biosynthesis</keyword>
<dbReference type="GO" id="GO:0009236">
    <property type="term" value="P:cobalamin biosynthetic process"/>
    <property type="evidence" value="ECO:0007669"/>
    <property type="project" value="UniProtKB-UniPathway"/>
</dbReference>
<accession>A0A6M8BDG7</accession>
<dbReference type="Proteomes" id="UP000505210">
    <property type="component" value="Chromosome"/>
</dbReference>
<keyword evidence="3 4" id="KW-0560">Oxidoreductase</keyword>
<dbReference type="NCBIfam" id="NF005970">
    <property type="entry name" value="PRK08057.1-4"/>
    <property type="match status" value="1"/>
</dbReference>
<protein>
    <submittedName>
        <fullName evidence="4">Cobalt-precorrin-6A reductase</fullName>
        <ecNumber evidence="4">1.3.1.106</ecNumber>
    </submittedName>
</protein>
<dbReference type="Pfam" id="PF02571">
    <property type="entry name" value="CbiJ"/>
    <property type="match status" value="1"/>
</dbReference>
<proteinExistence type="predicted"/>
<dbReference type="PANTHER" id="PTHR36925:SF1">
    <property type="entry name" value="COBALT-PRECORRIN-6A REDUCTASE"/>
    <property type="match status" value="1"/>
</dbReference>
<evidence type="ECO:0000313" key="5">
    <source>
        <dbReference type="Proteomes" id="UP000505210"/>
    </source>
</evidence>
<name>A0A6M8BDG7_9CYAN</name>
<sequence length="253" mass="27490">MLWLIGGTQESAVLARDLVAQGIDCVVTVTTAGARRLYPDTECCRVWVGKLTPEAVSEFLQTYSVRAILDASHPFAAAVSELAIATAVELHLPYLRFERSPVEGVAPGEWVFPSVEALLATDLLINERVLLTIGYRYLPLFQPWQDRAILFARILPSHEALGGAIAAGFTPDRLIALRPPIAAPLEKALWQQWQISLVVAKASGSPGGEDIKRQVAADLGIKLVTLARPALAYPQVTSDRAIALDFCRRALAQ</sequence>